<dbReference type="Gramene" id="ONK55035">
    <property type="protein sequence ID" value="ONK55035"/>
    <property type="gene ID" value="A4U43_UnF8290"/>
</dbReference>
<keyword evidence="2" id="KW-0808">Transferase</keyword>
<dbReference type="OMA" id="ECAYGAM"/>
<dbReference type="FunFam" id="3.40.50.2000:FF:000431">
    <property type="entry name" value="UDP-glycosyltransferase 90A1"/>
    <property type="match status" value="1"/>
</dbReference>
<gene>
    <name evidence="3" type="ORF">A4U43_UnF8290</name>
</gene>
<dbReference type="EMBL" id="KV863831">
    <property type="protein sequence ID" value="ONK55035.1"/>
    <property type="molecule type" value="Genomic_DNA"/>
</dbReference>
<dbReference type="Gene3D" id="3.40.50.2000">
    <property type="entry name" value="Glycogen Phosphorylase B"/>
    <property type="match status" value="1"/>
</dbReference>
<protein>
    <recommendedName>
        <fullName evidence="5">UDP-glycosyltransferases domain-containing protein</fullName>
    </recommendedName>
</protein>
<dbReference type="Proteomes" id="UP000243459">
    <property type="component" value="Unassembled WGS sequence"/>
</dbReference>
<dbReference type="SUPFAM" id="SSF53756">
    <property type="entry name" value="UDP-Glycosyltransferase/glycogen phosphorylase"/>
    <property type="match status" value="1"/>
</dbReference>
<organism evidence="3 4">
    <name type="scientific">Asparagus officinalis</name>
    <name type="common">Garden asparagus</name>
    <dbReference type="NCBI Taxonomy" id="4686"/>
    <lineage>
        <taxon>Eukaryota</taxon>
        <taxon>Viridiplantae</taxon>
        <taxon>Streptophyta</taxon>
        <taxon>Embryophyta</taxon>
        <taxon>Tracheophyta</taxon>
        <taxon>Spermatophyta</taxon>
        <taxon>Magnoliopsida</taxon>
        <taxon>Liliopsida</taxon>
        <taxon>Asparagales</taxon>
        <taxon>Asparagaceae</taxon>
        <taxon>Asparagoideae</taxon>
        <taxon>Asparagus</taxon>
    </lineage>
</organism>
<proteinExistence type="predicted"/>
<name>A0A1R3L602_ASPOF</name>
<sequence>MKVLSHKATGGFMTHCGWNSALESLVNGVPMIAWPLYAEQKMNVVLLAEDLKVAVRVRVGESGVIGREEIARLVRSVIEGDQEGMRLRRRAEELKEAA</sequence>
<dbReference type="PANTHER" id="PTHR48046:SF6">
    <property type="entry name" value="GLYCOSYLTRANSFERASE"/>
    <property type="match status" value="1"/>
</dbReference>
<evidence type="ECO:0000256" key="1">
    <source>
        <dbReference type="ARBA" id="ARBA00022676"/>
    </source>
</evidence>
<evidence type="ECO:0000313" key="3">
    <source>
        <dbReference type="EMBL" id="ONK55035.1"/>
    </source>
</evidence>
<dbReference type="InterPro" id="IPR002213">
    <property type="entry name" value="UDP_glucos_trans"/>
</dbReference>
<evidence type="ECO:0000256" key="2">
    <source>
        <dbReference type="ARBA" id="ARBA00022679"/>
    </source>
</evidence>
<dbReference type="AlphaFoldDB" id="A0A1R3L602"/>
<keyword evidence="4" id="KW-1185">Reference proteome</keyword>
<dbReference type="PANTHER" id="PTHR48046">
    <property type="entry name" value="UDP-GLYCOSYLTRANSFERASE 72E1"/>
    <property type="match status" value="1"/>
</dbReference>
<dbReference type="CDD" id="cd03784">
    <property type="entry name" value="GT1_Gtf-like"/>
    <property type="match status" value="1"/>
</dbReference>
<keyword evidence="1" id="KW-0328">Glycosyltransferase</keyword>
<reference evidence="4" key="1">
    <citation type="journal article" date="2017" name="Nat. Commun.">
        <title>The asparagus genome sheds light on the origin and evolution of a young Y chromosome.</title>
        <authorList>
            <person name="Harkess A."/>
            <person name="Zhou J."/>
            <person name="Xu C."/>
            <person name="Bowers J.E."/>
            <person name="Van der Hulst R."/>
            <person name="Ayyampalayam S."/>
            <person name="Mercati F."/>
            <person name="Riccardi P."/>
            <person name="McKain M.R."/>
            <person name="Kakrana A."/>
            <person name="Tang H."/>
            <person name="Ray J."/>
            <person name="Groenendijk J."/>
            <person name="Arikit S."/>
            <person name="Mathioni S.M."/>
            <person name="Nakano M."/>
            <person name="Shan H."/>
            <person name="Telgmann-Rauber A."/>
            <person name="Kanno A."/>
            <person name="Yue Z."/>
            <person name="Chen H."/>
            <person name="Li W."/>
            <person name="Chen Y."/>
            <person name="Xu X."/>
            <person name="Zhang Y."/>
            <person name="Luo S."/>
            <person name="Chen H."/>
            <person name="Gao J."/>
            <person name="Mao Z."/>
            <person name="Pires J.C."/>
            <person name="Luo M."/>
            <person name="Kudrna D."/>
            <person name="Wing R.A."/>
            <person name="Meyers B.C."/>
            <person name="Yi K."/>
            <person name="Kong H."/>
            <person name="Lavrijsen P."/>
            <person name="Sunseri F."/>
            <person name="Falavigna A."/>
            <person name="Ye Y."/>
            <person name="Leebens-Mack J.H."/>
            <person name="Chen G."/>
        </authorList>
    </citation>
    <scope>NUCLEOTIDE SEQUENCE [LARGE SCALE GENOMIC DNA]</scope>
    <source>
        <strain evidence="4">cv. DH0086</strain>
    </source>
</reference>
<dbReference type="Pfam" id="PF00201">
    <property type="entry name" value="UDPGT"/>
    <property type="match status" value="1"/>
</dbReference>
<evidence type="ECO:0000313" key="4">
    <source>
        <dbReference type="Proteomes" id="UP000243459"/>
    </source>
</evidence>
<evidence type="ECO:0008006" key="5">
    <source>
        <dbReference type="Google" id="ProtNLM"/>
    </source>
</evidence>
<accession>A0A1R3L602</accession>
<dbReference type="GO" id="GO:0008194">
    <property type="term" value="F:UDP-glycosyltransferase activity"/>
    <property type="evidence" value="ECO:0007669"/>
    <property type="project" value="InterPro"/>
</dbReference>